<name>H6L6F3_SAPGL</name>
<dbReference type="OrthoDB" id="1493112at2"/>
<keyword evidence="2" id="KW-0732">Signal</keyword>
<evidence type="ECO:0000313" key="3">
    <source>
        <dbReference type="EMBL" id="AFC24095.1"/>
    </source>
</evidence>
<keyword evidence="1" id="KW-0472">Membrane</keyword>
<organism evidence="3 4">
    <name type="scientific">Saprospira grandis (strain Lewin)</name>
    <dbReference type="NCBI Taxonomy" id="984262"/>
    <lineage>
        <taxon>Bacteria</taxon>
        <taxon>Pseudomonadati</taxon>
        <taxon>Bacteroidota</taxon>
        <taxon>Saprospiria</taxon>
        <taxon>Saprospirales</taxon>
        <taxon>Saprospiraceae</taxon>
        <taxon>Saprospira</taxon>
    </lineage>
</organism>
<dbReference type="HOGENOM" id="CLU_1524100_0_0_10"/>
<dbReference type="KEGG" id="sgn:SGRA_1360"/>
<evidence type="ECO:0000256" key="2">
    <source>
        <dbReference type="SAM" id="SignalP"/>
    </source>
</evidence>
<dbReference type="AlphaFoldDB" id="H6L6F3"/>
<proteinExistence type="predicted"/>
<dbReference type="STRING" id="984262.SGRA_1360"/>
<feature type="transmembrane region" description="Helical" evidence="1">
    <location>
        <begin position="128"/>
        <end position="146"/>
    </location>
</feature>
<dbReference type="EMBL" id="CP002831">
    <property type="protein sequence ID" value="AFC24095.1"/>
    <property type="molecule type" value="Genomic_DNA"/>
</dbReference>
<evidence type="ECO:0000256" key="1">
    <source>
        <dbReference type="SAM" id="Phobius"/>
    </source>
</evidence>
<protein>
    <submittedName>
        <fullName evidence="3">Uncharacterized protein</fullName>
    </submittedName>
</protein>
<dbReference type="RefSeq" id="WP_015691732.1">
    <property type="nucleotide sequence ID" value="NC_016940.1"/>
</dbReference>
<keyword evidence="1" id="KW-1133">Transmembrane helix</keyword>
<accession>H6L6F3</accession>
<keyword evidence="4" id="KW-1185">Reference proteome</keyword>
<sequence length="176" mass="19419">MANFSWLLLLGFLTFSLSYASAQELISDPVSYDVLVFEHFEKGKTYFIRKGGRIKYRLYNSPKTTYKGELQKVNRESMIVDGREIPLKDCSLIAGRVRSPKEFQGAILLGMGAGVIPLSAALLGVNSIAGPIVIVGGVVVLTVGIIRSMSARKFKMTKGWAAYGGQLQFDRSYQKQ</sequence>
<keyword evidence="1" id="KW-0812">Transmembrane</keyword>
<dbReference type="Proteomes" id="UP000007519">
    <property type="component" value="Chromosome"/>
</dbReference>
<gene>
    <name evidence="3" type="ordered locus">SGRA_1360</name>
</gene>
<reference evidence="3 4" key="1">
    <citation type="journal article" date="2012" name="Stand. Genomic Sci.">
        <title>Complete genome sequencing and analysis of Saprospira grandis str. Lewin, a predatory marine bacterium.</title>
        <authorList>
            <person name="Saw J.H."/>
            <person name="Yuryev A."/>
            <person name="Kanbe M."/>
            <person name="Hou S."/>
            <person name="Young A.G."/>
            <person name="Aizawa S."/>
            <person name="Alam M."/>
        </authorList>
    </citation>
    <scope>NUCLEOTIDE SEQUENCE [LARGE SCALE GENOMIC DNA]</scope>
    <source>
        <strain evidence="3 4">Lewin</strain>
    </source>
</reference>
<feature type="chain" id="PRO_5003604102" evidence="2">
    <location>
        <begin position="23"/>
        <end position="176"/>
    </location>
</feature>
<evidence type="ECO:0000313" key="4">
    <source>
        <dbReference type="Proteomes" id="UP000007519"/>
    </source>
</evidence>
<feature type="signal peptide" evidence="2">
    <location>
        <begin position="1"/>
        <end position="22"/>
    </location>
</feature>